<dbReference type="HAMAP" id="MF_00921">
    <property type="entry name" value="PDRP"/>
    <property type="match status" value="1"/>
</dbReference>
<evidence type="ECO:0000256" key="3">
    <source>
        <dbReference type="ARBA" id="ARBA00022741"/>
    </source>
</evidence>
<evidence type="ECO:0000256" key="4">
    <source>
        <dbReference type="ARBA" id="ARBA00022777"/>
    </source>
</evidence>
<feature type="binding site" evidence="5">
    <location>
        <begin position="210"/>
        <end position="217"/>
    </location>
    <ligand>
        <name>ADP</name>
        <dbReference type="ChEBI" id="CHEBI:456216"/>
    </ligand>
</feature>
<protein>
    <recommendedName>
        <fullName evidence="5">Putative pyruvate, phosphate dikinase regulatory protein</fullName>
        <shortName evidence="5">PPDK regulatory protein</shortName>
        <ecNumber evidence="5">2.7.11.32</ecNumber>
        <ecNumber evidence="5">2.7.4.27</ecNumber>
    </recommendedName>
</protein>
<dbReference type="SUPFAM" id="SSF52540">
    <property type="entry name" value="P-loop containing nucleoside triphosphate hydrolases"/>
    <property type="match status" value="1"/>
</dbReference>
<keyword evidence="3 5" id="KW-0547">Nucleotide-binding</keyword>
<dbReference type="InterPro" id="IPR026565">
    <property type="entry name" value="PPDK_reg"/>
</dbReference>
<dbReference type="Pfam" id="PF03618">
    <property type="entry name" value="Kinase-PPPase"/>
    <property type="match status" value="1"/>
</dbReference>
<comment type="function">
    <text evidence="5">Bifunctional serine/threonine kinase and phosphorylase involved in the regulation of the pyruvate, phosphate dikinase (PPDK) by catalyzing its phosphorylation/dephosphorylation.</text>
</comment>
<comment type="caution">
    <text evidence="6">The sequence shown here is derived from an EMBL/GenBank/DDBJ whole genome shotgun (WGS) entry which is preliminary data.</text>
</comment>
<comment type="catalytic activity">
    <reaction evidence="5">
        <text>N(tele)-phospho-L-histidyl/O-phospho-L-threonyl-[pyruvate, phosphate dikinase] + phosphate + H(+) = N(tele)-phospho-L-histidyl/L-threonyl-[pyruvate, phosphate dikinase] + diphosphate</text>
        <dbReference type="Rhea" id="RHEA:43696"/>
        <dbReference type="Rhea" id="RHEA-COMP:10650"/>
        <dbReference type="Rhea" id="RHEA-COMP:10651"/>
        <dbReference type="ChEBI" id="CHEBI:15378"/>
        <dbReference type="ChEBI" id="CHEBI:30013"/>
        <dbReference type="ChEBI" id="CHEBI:33019"/>
        <dbReference type="ChEBI" id="CHEBI:43474"/>
        <dbReference type="ChEBI" id="CHEBI:61977"/>
        <dbReference type="ChEBI" id="CHEBI:83586"/>
        <dbReference type="EC" id="2.7.4.27"/>
    </reaction>
</comment>
<dbReference type="STRING" id="1423730.FC75_GL001834"/>
<evidence type="ECO:0000313" key="7">
    <source>
        <dbReference type="Proteomes" id="UP000050865"/>
    </source>
</evidence>
<dbReference type="GO" id="GO:0016776">
    <property type="term" value="F:phosphotransferase activity, phosphate group as acceptor"/>
    <property type="evidence" value="ECO:0007669"/>
    <property type="project" value="UniProtKB-UniRule"/>
</dbReference>
<dbReference type="EC" id="2.7.11.32" evidence="5"/>
<accession>A0A0R2F354</accession>
<evidence type="ECO:0000256" key="5">
    <source>
        <dbReference type="HAMAP-Rule" id="MF_00921"/>
    </source>
</evidence>
<dbReference type="InterPro" id="IPR027417">
    <property type="entry name" value="P-loop_NTPase"/>
</dbReference>
<dbReference type="AlphaFoldDB" id="A0A0R2F354"/>
<dbReference type="GO" id="GO:0043531">
    <property type="term" value="F:ADP binding"/>
    <property type="evidence" value="ECO:0007669"/>
    <property type="project" value="UniProtKB-UniRule"/>
</dbReference>
<gene>
    <name evidence="6" type="ORF">FC75_GL001834</name>
</gene>
<dbReference type="EMBL" id="AYZJ01000034">
    <property type="protein sequence ID" value="KRN22198.1"/>
    <property type="molecule type" value="Genomic_DNA"/>
</dbReference>
<evidence type="ECO:0000313" key="6">
    <source>
        <dbReference type="EMBL" id="KRN22198.1"/>
    </source>
</evidence>
<comment type="catalytic activity">
    <reaction evidence="5">
        <text>N(tele)-phospho-L-histidyl/L-threonyl-[pyruvate, phosphate dikinase] + ADP = N(tele)-phospho-L-histidyl/O-phospho-L-threonyl-[pyruvate, phosphate dikinase] + AMP + H(+)</text>
        <dbReference type="Rhea" id="RHEA:43692"/>
        <dbReference type="Rhea" id="RHEA-COMP:10650"/>
        <dbReference type="Rhea" id="RHEA-COMP:10651"/>
        <dbReference type="ChEBI" id="CHEBI:15378"/>
        <dbReference type="ChEBI" id="CHEBI:30013"/>
        <dbReference type="ChEBI" id="CHEBI:61977"/>
        <dbReference type="ChEBI" id="CHEBI:83586"/>
        <dbReference type="ChEBI" id="CHEBI:456215"/>
        <dbReference type="ChEBI" id="CHEBI:456216"/>
        <dbReference type="EC" id="2.7.11.32"/>
    </reaction>
</comment>
<evidence type="ECO:0000256" key="2">
    <source>
        <dbReference type="ARBA" id="ARBA00022679"/>
    </source>
</evidence>
<keyword evidence="2 5" id="KW-0808">Transferase</keyword>
<dbReference type="EC" id="2.7.4.27" evidence="5"/>
<name>A0A0R2F354_9LACO</name>
<sequence length="336" mass="37505">MIVASLVLNYYSGHQKTRQYGNREFCKIFGKKIMIRRRRVRAPRLCYDNGINQVKDGSIMGEETNYYIISDSIGETGLKLAQAVAAQFSGQSAHYLRFPFVHEQKKLLETLDAAKADSRAVVIATLVTPGLAQAGRTYAKQIALPFIDVMTPILKAVVTETGDQPSGVAGAVHNLDEKYFDRISAMEFAVMYDDGKDPKGFLEADIVLLGVSRTSKTPLSLFLANRNLKVANLPLVPNAHIPEEIWKVDPKKIVGLTTDASVLMEFRRQRMIAYGLDPDTAYSARDQVNEELQYADDLYKKIGCMVINTAHRSIEETAMLILEHMGLDEVDDPTKQ</sequence>
<dbReference type="GO" id="GO:0004674">
    <property type="term" value="F:protein serine/threonine kinase activity"/>
    <property type="evidence" value="ECO:0007669"/>
    <property type="project" value="UniProtKB-UniRule"/>
</dbReference>
<dbReference type="Proteomes" id="UP000050865">
    <property type="component" value="Unassembled WGS sequence"/>
</dbReference>
<keyword evidence="7" id="KW-1185">Reference proteome</keyword>
<dbReference type="GO" id="GO:0005524">
    <property type="term" value="F:ATP binding"/>
    <property type="evidence" value="ECO:0007669"/>
    <property type="project" value="InterPro"/>
</dbReference>
<keyword evidence="4 5" id="KW-0418">Kinase</keyword>
<dbReference type="NCBIfam" id="NF003742">
    <property type="entry name" value="PRK05339.1"/>
    <property type="match status" value="1"/>
</dbReference>
<comment type="similarity">
    <text evidence="5">Belongs to the pyruvate, phosphate/water dikinase regulatory protein family. PDRP subfamily.</text>
</comment>
<dbReference type="PANTHER" id="PTHR31756">
    <property type="entry name" value="PYRUVATE, PHOSPHATE DIKINASE REGULATORY PROTEIN 1, CHLOROPLASTIC"/>
    <property type="match status" value="1"/>
</dbReference>
<dbReference type="InterPro" id="IPR005177">
    <property type="entry name" value="Kinase-pyrophosphorylase"/>
</dbReference>
<evidence type="ECO:0000256" key="1">
    <source>
        <dbReference type="ARBA" id="ARBA00022527"/>
    </source>
</evidence>
<reference evidence="6 7" key="1">
    <citation type="journal article" date="2015" name="Genome Announc.">
        <title>Expanding the biotechnology potential of lactobacilli through comparative genomics of 213 strains and associated genera.</title>
        <authorList>
            <person name="Sun Z."/>
            <person name="Harris H.M."/>
            <person name="McCann A."/>
            <person name="Guo C."/>
            <person name="Argimon S."/>
            <person name="Zhang W."/>
            <person name="Yang X."/>
            <person name="Jeffery I.B."/>
            <person name="Cooney J.C."/>
            <person name="Kagawa T.F."/>
            <person name="Liu W."/>
            <person name="Song Y."/>
            <person name="Salvetti E."/>
            <person name="Wrobel A."/>
            <person name="Rasinkangas P."/>
            <person name="Parkhill J."/>
            <person name="Rea M.C."/>
            <person name="O'Sullivan O."/>
            <person name="Ritari J."/>
            <person name="Douillard F.P."/>
            <person name="Paul Ross R."/>
            <person name="Yang R."/>
            <person name="Briner A.E."/>
            <person name="Felis G.E."/>
            <person name="de Vos W.M."/>
            <person name="Barrangou R."/>
            <person name="Klaenhammer T.R."/>
            <person name="Caufield P.W."/>
            <person name="Cui Y."/>
            <person name="Zhang H."/>
            <person name="O'Toole P.W."/>
        </authorList>
    </citation>
    <scope>NUCLEOTIDE SEQUENCE [LARGE SCALE GENOMIC DNA]</scope>
    <source>
        <strain evidence="6 7">DSM 22697</strain>
    </source>
</reference>
<dbReference type="PATRIC" id="fig|1423730.4.peg.1910"/>
<organism evidence="6 7">
    <name type="scientific">Lacticaseibacillus camelliae DSM 22697 = JCM 13995</name>
    <dbReference type="NCBI Taxonomy" id="1423730"/>
    <lineage>
        <taxon>Bacteria</taxon>
        <taxon>Bacillati</taxon>
        <taxon>Bacillota</taxon>
        <taxon>Bacilli</taxon>
        <taxon>Lactobacillales</taxon>
        <taxon>Lactobacillaceae</taxon>
        <taxon>Lacticaseibacillus</taxon>
    </lineage>
</organism>
<keyword evidence="1 5" id="KW-0723">Serine/threonine-protein kinase</keyword>
<proteinExistence type="inferred from homology"/>
<dbReference type="PANTHER" id="PTHR31756:SF3">
    <property type="entry name" value="PYRUVATE, PHOSPHATE DIKINASE REGULATORY PROTEIN 1, CHLOROPLASTIC"/>
    <property type="match status" value="1"/>
</dbReference>